<feature type="binding site" evidence="6">
    <location>
        <begin position="430"/>
        <end position="437"/>
    </location>
    <ligand>
        <name>ATP</name>
        <dbReference type="ChEBI" id="CHEBI:30616"/>
    </ligand>
</feature>
<dbReference type="InterPro" id="IPR050206">
    <property type="entry name" value="FtsK/SpoIIIE/SftA"/>
</dbReference>
<gene>
    <name evidence="9" type="ORF">HUG20_15615</name>
</gene>
<dbReference type="EMBL" id="CP054706">
    <property type="protein sequence ID" value="QQK81187.1"/>
    <property type="molecule type" value="Genomic_DNA"/>
</dbReference>
<keyword evidence="10" id="KW-1185">Reference proteome</keyword>
<evidence type="ECO:0000313" key="9">
    <source>
        <dbReference type="EMBL" id="QQK81187.1"/>
    </source>
</evidence>
<dbReference type="InterPro" id="IPR018541">
    <property type="entry name" value="Ftsk_gamma"/>
</dbReference>
<feature type="compositionally biased region" description="Basic and acidic residues" evidence="7">
    <location>
        <begin position="251"/>
        <end position="265"/>
    </location>
</feature>
<dbReference type="AlphaFoldDB" id="A0A7T6ZD46"/>
<dbReference type="Gene3D" id="1.10.10.10">
    <property type="entry name" value="Winged helix-like DNA-binding domain superfamily/Winged helix DNA-binding domain"/>
    <property type="match status" value="1"/>
</dbReference>
<evidence type="ECO:0000256" key="1">
    <source>
        <dbReference type="ARBA" id="ARBA00006474"/>
    </source>
</evidence>
<evidence type="ECO:0000256" key="4">
    <source>
        <dbReference type="ARBA" id="ARBA00022840"/>
    </source>
</evidence>
<dbReference type="InterPro" id="IPR027417">
    <property type="entry name" value="P-loop_NTPase"/>
</dbReference>
<name>A0A7T6ZD46_9BACI</name>
<dbReference type="GO" id="GO:0003677">
    <property type="term" value="F:DNA binding"/>
    <property type="evidence" value="ECO:0007669"/>
    <property type="project" value="UniProtKB-KW"/>
</dbReference>
<evidence type="ECO:0000259" key="8">
    <source>
        <dbReference type="PROSITE" id="PS50901"/>
    </source>
</evidence>
<dbReference type="PANTHER" id="PTHR22683">
    <property type="entry name" value="SPORULATION PROTEIN RELATED"/>
    <property type="match status" value="1"/>
</dbReference>
<feature type="compositionally biased region" description="Basic and acidic residues" evidence="7">
    <location>
        <begin position="210"/>
        <end position="220"/>
    </location>
</feature>
<dbReference type="Gene3D" id="3.30.980.40">
    <property type="match status" value="1"/>
</dbReference>
<evidence type="ECO:0000256" key="3">
    <source>
        <dbReference type="ARBA" id="ARBA00022829"/>
    </source>
</evidence>
<sequence>MSSKWSNILEKLNRYFFGEQSDDDREEQVQYRKKKQQRHTVSAGRAPGAKVVHRYPKGGNFRFPIDVEEPPARRQSHKPRETVSAKPRNNTSEPDQKDKKKEYFTNTNFALTHIPSPVHGYQKQPKMRDALPKQETVTGEAEITATEQASPQPSENDDSRIDDDKKEKETAKHFPSVEHDLNLRGVSERSKQRSDKSPTPSPSISNDVSEPSKERRKQEVPNRSAKQTKTTNRKTTKPSGDVSNVIMTPVDRYHYEKRKGEKKESNPPAKPAVTNQGYDSPPLTLLTPPKQASGVDEMKLQGQREQLEATLHQFQVKAAVTNVTEGPSIVRFEVQPAPGVKVSKVTNLSDDLKLAMAATDLRMEAPIPGKNAIGIEVPKENREPVALRELFEKEAFRSHKSPLAVALGLDITGRPIIMDLNSMPHGLIAGATGSGKSVCINSILISLLYKADPEEVKLLLIDPKVVELAFYKDIPHLAAPVVTDPKEATMTLKWSVAEMERRYQLFAEAGVRDIKGYNQKADEKLSYLVIVIDELADLMMVAPQDVETSISRIAQKARACGIHLLVATQRPSVDVITGLIKANIPTRIAFAVSSAVDSRTILDTGGAERLIGKGDMLLSENGASKLVRLQGTFVSDQEIDEVAAYLRQQRTPAYLFTKNDVVKHESRSDDDDLLEDASHFVIQQGSASTSLIQRQFHIGYNRAARLMDMMETKGIVSAAAGTKPRDVLVDDEQLADLLKNDH</sequence>
<dbReference type="InterPro" id="IPR003593">
    <property type="entry name" value="AAA+_ATPase"/>
</dbReference>
<evidence type="ECO:0000256" key="7">
    <source>
        <dbReference type="SAM" id="MobiDB-lite"/>
    </source>
</evidence>
<feature type="region of interest" description="Disordered" evidence="7">
    <location>
        <begin position="19"/>
        <end position="290"/>
    </location>
</feature>
<keyword evidence="2 6" id="KW-0547">Nucleotide-binding</keyword>
<evidence type="ECO:0000256" key="6">
    <source>
        <dbReference type="PROSITE-ProRule" id="PRU00289"/>
    </source>
</evidence>
<keyword evidence="4 6" id="KW-0067">ATP-binding</keyword>
<dbReference type="SMART" id="SM00382">
    <property type="entry name" value="AAA"/>
    <property type="match status" value="1"/>
</dbReference>
<dbReference type="Proteomes" id="UP000595349">
    <property type="component" value="Chromosome"/>
</dbReference>
<feature type="domain" description="FtsK" evidence="8">
    <location>
        <begin position="413"/>
        <end position="599"/>
    </location>
</feature>
<dbReference type="Pfam" id="PF17854">
    <property type="entry name" value="FtsK_alpha"/>
    <property type="match status" value="1"/>
</dbReference>
<dbReference type="InterPro" id="IPR036390">
    <property type="entry name" value="WH_DNA-bd_sf"/>
</dbReference>
<evidence type="ECO:0000256" key="5">
    <source>
        <dbReference type="ARBA" id="ARBA00023125"/>
    </source>
</evidence>
<dbReference type="SMART" id="SM00843">
    <property type="entry name" value="Ftsk_gamma"/>
    <property type="match status" value="1"/>
</dbReference>
<evidence type="ECO:0000313" key="10">
    <source>
        <dbReference type="Proteomes" id="UP000595349"/>
    </source>
</evidence>
<organism evidence="9 10">
    <name type="scientific">Salicibibacter cibi</name>
    <dbReference type="NCBI Taxonomy" id="2743001"/>
    <lineage>
        <taxon>Bacteria</taxon>
        <taxon>Bacillati</taxon>
        <taxon>Bacillota</taxon>
        <taxon>Bacilli</taxon>
        <taxon>Bacillales</taxon>
        <taxon>Bacillaceae</taxon>
        <taxon>Salicibibacter</taxon>
    </lineage>
</organism>
<dbReference type="KEGG" id="scib:HUG20_15615"/>
<keyword evidence="3" id="KW-0159">Chromosome partition</keyword>
<dbReference type="InterPro" id="IPR041027">
    <property type="entry name" value="FtsK_alpha"/>
</dbReference>
<proteinExistence type="inferred from homology"/>
<comment type="similarity">
    <text evidence="1">Belongs to the FtsK/SpoIIIE/SftA family.</text>
</comment>
<evidence type="ECO:0000256" key="2">
    <source>
        <dbReference type="ARBA" id="ARBA00022741"/>
    </source>
</evidence>
<accession>A0A7T6ZD46</accession>
<protein>
    <submittedName>
        <fullName evidence="9">DNA translocase FtsK</fullName>
    </submittedName>
</protein>
<dbReference type="PANTHER" id="PTHR22683:SF42">
    <property type="entry name" value="DNA TRANSLOCASE SFTA"/>
    <property type="match status" value="1"/>
</dbReference>
<reference evidence="9 10" key="1">
    <citation type="submission" date="2020-06" db="EMBL/GenBank/DDBJ databases">
        <title>Genomic analysis of Salicibibacter sp. NKC21-4.</title>
        <authorList>
            <person name="Oh Y.J."/>
        </authorList>
    </citation>
    <scope>NUCLEOTIDE SEQUENCE [LARGE SCALE GENOMIC DNA]</scope>
    <source>
        <strain evidence="9 10">NKC21-4</strain>
    </source>
</reference>
<dbReference type="Pfam" id="PF09397">
    <property type="entry name" value="FtsK_gamma"/>
    <property type="match status" value="1"/>
</dbReference>
<dbReference type="InterPro" id="IPR036388">
    <property type="entry name" value="WH-like_DNA-bd_sf"/>
</dbReference>
<dbReference type="GO" id="GO:0005524">
    <property type="term" value="F:ATP binding"/>
    <property type="evidence" value="ECO:0007669"/>
    <property type="project" value="UniProtKB-UniRule"/>
</dbReference>
<feature type="compositionally biased region" description="Basic and acidic residues" evidence="7">
    <location>
        <begin position="94"/>
        <end position="103"/>
    </location>
</feature>
<dbReference type="PROSITE" id="PS50901">
    <property type="entry name" value="FTSK"/>
    <property type="match status" value="1"/>
</dbReference>
<dbReference type="Gene3D" id="3.40.50.300">
    <property type="entry name" value="P-loop containing nucleotide triphosphate hydrolases"/>
    <property type="match status" value="1"/>
</dbReference>
<keyword evidence="5" id="KW-0238">DNA-binding</keyword>
<dbReference type="CDD" id="cd01127">
    <property type="entry name" value="TrwB_TraG_TraD_VirD4"/>
    <property type="match status" value="1"/>
</dbReference>
<dbReference type="RefSeq" id="WP_200085618.1">
    <property type="nucleotide sequence ID" value="NZ_CP054706.1"/>
</dbReference>
<feature type="compositionally biased region" description="Polar residues" evidence="7">
    <location>
        <begin position="145"/>
        <end position="154"/>
    </location>
</feature>
<dbReference type="SUPFAM" id="SSF46785">
    <property type="entry name" value="Winged helix' DNA-binding domain"/>
    <property type="match status" value="1"/>
</dbReference>
<dbReference type="InterPro" id="IPR002543">
    <property type="entry name" value="FtsK_dom"/>
</dbReference>
<dbReference type="GO" id="GO:0007059">
    <property type="term" value="P:chromosome segregation"/>
    <property type="evidence" value="ECO:0007669"/>
    <property type="project" value="UniProtKB-KW"/>
</dbReference>
<dbReference type="Pfam" id="PF01580">
    <property type="entry name" value="FtsK_SpoIIIE"/>
    <property type="match status" value="1"/>
</dbReference>
<dbReference type="SUPFAM" id="SSF52540">
    <property type="entry name" value="P-loop containing nucleoside triphosphate hydrolases"/>
    <property type="match status" value="1"/>
</dbReference>
<feature type="compositionally biased region" description="Basic and acidic residues" evidence="7">
    <location>
        <begin position="157"/>
        <end position="196"/>
    </location>
</feature>